<gene>
    <name evidence="1" type="ORF">EUX26_23520</name>
</gene>
<comment type="caution">
    <text evidence="1">The sequence shown here is derived from an EMBL/GenBank/DDBJ whole genome shotgun (WGS) entry which is preliminary data.</text>
</comment>
<reference evidence="1" key="1">
    <citation type="submission" date="2019-01" db="EMBL/GenBank/DDBJ databases">
        <authorList>
            <person name="Ashton P.M."/>
            <person name="Dallman T."/>
            <person name="Nair S."/>
            <person name="De Pinna E."/>
            <person name="Peters T."/>
            <person name="Grant K."/>
        </authorList>
    </citation>
    <scope>NUCLEOTIDE SEQUENCE</scope>
    <source>
        <strain evidence="1">555488</strain>
    </source>
</reference>
<dbReference type="EMBL" id="AAHWIJ010000032">
    <property type="protein sequence ID" value="ECB0526110.1"/>
    <property type="molecule type" value="Genomic_DNA"/>
</dbReference>
<evidence type="ECO:0000313" key="1">
    <source>
        <dbReference type="EMBL" id="ECB0526110.1"/>
    </source>
</evidence>
<name>A0A5X8N5V4_SALET</name>
<accession>A0A5X8N5V4</accession>
<organism evidence="1">
    <name type="scientific">Salmonella enterica subsp. enterica serovar Braenderup</name>
    <dbReference type="NCBI Taxonomy" id="149391"/>
    <lineage>
        <taxon>Bacteria</taxon>
        <taxon>Pseudomonadati</taxon>
        <taxon>Pseudomonadota</taxon>
        <taxon>Gammaproteobacteria</taxon>
        <taxon>Enterobacterales</taxon>
        <taxon>Enterobacteriaceae</taxon>
        <taxon>Salmonella</taxon>
    </lineage>
</organism>
<protein>
    <submittedName>
        <fullName evidence="1">Uncharacterized protein</fullName>
    </submittedName>
</protein>
<sequence length="523" mass="57139">MSQTDDNSGAALATVTPIAATPSPLSLKLSDALFSVLSVSVDWSGDYRAQFELYGLNVKAINSAVCTAVWHAGKGRFLSVLNGSLTEFDKGDGMKLLEDSCGKFWHRTDAFSARLTDLKIKTDDKVTKACIDMARAVRQAVAEFIMLRRQVAVVRLDVDMFATAPRVELVGETVTFVRPHAPYPVANADSDVVADWLVHFPQCHEFLDALVAARFASSRKNAYLFFRAQSDWGKGLLFGAGGVLSRLGATVELSEGELLNILSGANSGVTAGNFMGALALIVNECTRVTKKHFRLEESLALTPKYLTTQCVNLYMKIFTSADPIPGLSDSDGIDPQVANRFSMLDLQGDIKTRPLFLADKGRYVDSLTAFFAAELNARVASYQAKGFETARRDADHVLAAFTTAHGLANAAGLITDAYDEIRADWVAFVHGRVADGHPDFLTFESKAGLVLRSPVGCWGKFLDWYVDKSEPLRRARLMHDRDLIIGCAKKYRDVGGAAEGKGVLIPFVSGSMPDNVHRFRYKN</sequence>
<dbReference type="AlphaFoldDB" id="A0A5X8N5V4"/>
<proteinExistence type="predicted"/>